<keyword evidence="2" id="KW-1185">Reference proteome</keyword>
<dbReference type="KEGG" id="nmv:NITMOv2_1934"/>
<organism evidence="1 2">
    <name type="scientific">Nitrospira moscoviensis</name>
    <dbReference type="NCBI Taxonomy" id="42253"/>
    <lineage>
        <taxon>Bacteria</taxon>
        <taxon>Pseudomonadati</taxon>
        <taxon>Nitrospirota</taxon>
        <taxon>Nitrospiria</taxon>
        <taxon>Nitrospirales</taxon>
        <taxon>Nitrospiraceae</taxon>
        <taxon>Nitrospira</taxon>
    </lineage>
</organism>
<dbReference type="AlphaFoldDB" id="A0A0K2GBM6"/>
<evidence type="ECO:0000313" key="1">
    <source>
        <dbReference type="EMBL" id="ALA58353.1"/>
    </source>
</evidence>
<dbReference type="Proteomes" id="UP000069205">
    <property type="component" value="Chromosome"/>
</dbReference>
<accession>A0A0K2GBM6</accession>
<sequence length="58" mass="6729">MAFSDHGFLGVFDSLYLDLWLSDPLCIQGRFHGGSEARRQWTIGHCLNQNHLVRRIRS</sequence>
<dbReference type="EMBL" id="CP011801">
    <property type="protein sequence ID" value="ALA58353.1"/>
    <property type="molecule type" value="Genomic_DNA"/>
</dbReference>
<evidence type="ECO:0000313" key="2">
    <source>
        <dbReference type="Proteomes" id="UP000069205"/>
    </source>
</evidence>
<dbReference type="STRING" id="42253.NITMOv2_1934"/>
<dbReference type="PATRIC" id="fig|42253.5.peg.1904"/>
<name>A0A0K2GBM6_NITMO</name>
<reference evidence="1 2" key="1">
    <citation type="journal article" date="2015" name="Proc. Natl. Acad. Sci. U.S.A.">
        <title>Expanded metabolic versatility of ubiquitous nitrite-oxidizing bacteria from the genus Nitrospira.</title>
        <authorList>
            <person name="Koch H."/>
            <person name="Lucker S."/>
            <person name="Albertsen M."/>
            <person name="Kitzinger K."/>
            <person name="Herbold C."/>
            <person name="Spieck E."/>
            <person name="Nielsen P.H."/>
            <person name="Wagner M."/>
            <person name="Daims H."/>
        </authorList>
    </citation>
    <scope>NUCLEOTIDE SEQUENCE [LARGE SCALE GENOMIC DNA]</scope>
    <source>
        <strain evidence="1 2">NSP M-1</strain>
    </source>
</reference>
<proteinExistence type="predicted"/>
<protein>
    <submittedName>
        <fullName evidence="1">Uncharacterized protein</fullName>
    </submittedName>
</protein>
<gene>
    <name evidence="1" type="ORF">NITMOv2_1934</name>
</gene>